<dbReference type="GO" id="GO:0031625">
    <property type="term" value="F:ubiquitin protein ligase binding"/>
    <property type="evidence" value="ECO:0007669"/>
    <property type="project" value="TreeGrafter"/>
</dbReference>
<evidence type="ECO:0000256" key="5">
    <source>
        <dbReference type="PROSITE-ProRule" id="PRU00464"/>
    </source>
</evidence>
<dbReference type="PANTHER" id="PTHR46981:SF1">
    <property type="entry name" value="BIS(5'-ADENOSYL)-TRIPHOSPHATASE"/>
    <property type="match status" value="1"/>
</dbReference>
<evidence type="ECO:0000256" key="3">
    <source>
        <dbReference type="ARBA" id="ARBA00022801"/>
    </source>
</evidence>
<comment type="catalytic activity">
    <reaction evidence="4">
        <text>P(1),P(3)-bis(5'-adenosyl) triphosphate + H2O = AMP + ADP + 2 H(+)</text>
        <dbReference type="Rhea" id="RHEA:13893"/>
        <dbReference type="ChEBI" id="CHEBI:15377"/>
        <dbReference type="ChEBI" id="CHEBI:15378"/>
        <dbReference type="ChEBI" id="CHEBI:58529"/>
        <dbReference type="ChEBI" id="CHEBI:456215"/>
        <dbReference type="ChEBI" id="CHEBI:456216"/>
        <dbReference type="EC" id="3.6.1.29"/>
    </reaction>
</comment>
<keyword evidence="2" id="KW-0547">Nucleotide-binding</keyword>
<dbReference type="GO" id="GO:0047710">
    <property type="term" value="F:bis(5'-adenosyl)-triphosphatase activity"/>
    <property type="evidence" value="ECO:0007669"/>
    <property type="project" value="UniProtKB-EC"/>
</dbReference>
<dbReference type="GO" id="GO:0005737">
    <property type="term" value="C:cytoplasm"/>
    <property type="evidence" value="ECO:0007669"/>
    <property type="project" value="TreeGrafter"/>
</dbReference>
<dbReference type="Pfam" id="PF01230">
    <property type="entry name" value="HIT"/>
    <property type="match status" value="1"/>
</dbReference>
<keyword evidence="3" id="KW-0378">Hydrolase</keyword>
<dbReference type="EMBL" id="QDEB01078256">
    <property type="protein sequence ID" value="RZC34649.1"/>
    <property type="molecule type" value="Genomic_DNA"/>
</dbReference>
<dbReference type="PROSITE" id="PS51084">
    <property type="entry name" value="HIT_2"/>
    <property type="match status" value="1"/>
</dbReference>
<dbReference type="STRING" id="1661398.A0A482VQI5"/>
<protein>
    <recommendedName>
        <fullName evidence="1">bis(5'-adenosyl)-triphosphatase</fullName>
        <ecNumber evidence="1">3.6.1.29</ecNumber>
    </recommendedName>
</protein>
<organism evidence="7 8">
    <name type="scientific">Asbolus verrucosus</name>
    <name type="common">Desert ironclad beetle</name>
    <dbReference type="NCBI Taxonomy" id="1661398"/>
    <lineage>
        <taxon>Eukaryota</taxon>
        <taxon>Metazoa</taxon>
        <taxon>Ecdysozoa</taxon>
        <taxon>Arthropoda</taxon>
        <taxon>Hexapoda</taxon>
        <taxon>Insecta</taxon>
        <taxon>Pterygota</taxon>
        <taxon>Neoptera</taxon>
        <taxon>Endopterygota</taxon>
        <taxon>Coleoptera</taxon>
        <taxon>Polyphaga</taxon>
        <taxon>Cucujiformia</taxon>
        <taxon>Tenebrionidae</taxon>
        <taxon>Pimeliinae</taxon>
        <taxon>Asbolus</taxon>
    </lineage>
</organism>
<accession>A0A482VQI5</accession>
<evidence type="ECO:0000256" key="4">
    <source>
        <dbReference type="ARBA" id="ARBA00047780"/>
    </source>
</evidence>
<dbReference type="SUPFAM" id="SSF54197">
    <property type="entry name" value="HIT-like"/>
    <property type="match status" value="1"/>
</dbReference>
<dbReference type="PROSITE" id="PS00892">
    <property type="entry name" value="HIT_1"/>
    <property type="match status" value="1"/>
</dbReference>
<evidence type="ECO:0000313" key="7">
    <source>
        <dbReference type="EMBL" id="RZC34649.1"/>
    </source>
</evidence>
<dbReference type="InterPro" id="IPR011146">
    <property type="entry name" value="HIT-like"/>
</dbReference>
<proteinExistence type="predicted"/>
<dbReference type="GO" id="GO:0015964">
    <property type="term" value="P:diadenosine triphosphate catabolic process"/>
    <property type="evidence" value="ECO:0007669"/>
    <property type="project" value="TreeGrafter"/>
</dbReference>
<dbReference type="OrthoDB" id="680339at2759"/>
<feature type="domain" description="HIT" evidence="6">
    <location>
        <begin position="1"/>
        <end position="83"/>
    </location>
</feature>
<name>A0A482VQI5_ASBVE</name>
<evidence type="ECO:0000256" key="2">
    <source>
        <dbReference type="ARBA" id="ARBA00022741"/>
    </source>
</evidence>
<dbReference type="GO" id="GO:0072332">
    <property type="term" value="P:intrinsic apoptotic signaling pathway by p53 class mediator"/>
    <property type="evidence" value="ECO:0007669"/>
    <property type="project" value="TreeGrafter"/>
</dbReference>
<evidence type="ECO:0000313" key="8">
    <source>
        <dbReference type="Proteomes" id="UP000292052"/>
    </source>
</evidence>
<evidence type="ECO:0000256" key="1">
    <source>
        <dbReference type="ARBA" id="ARBA00012377"/>
    </source>
</evidence>
<feature type="short sequence motif" description="Histidine triad motif" evidence="5">
    <location>
        <begin position="68"/>
        <end position="72"/>
    </location>
</feature>
<dbReference type="InterPro" id="IPR036265">
    <property type="entry name" value="HIT-like_sf"/>
</dbReference>
<dbReference type="GO" id="GO:0005886">
    <property type="term" value="C:plasma membrane"/>
    <property type="evidence" value="ECO:0007669"/>
    <property type="project" value="TreeGrafter"/>
</dbReference>
<dbReference type="Proteomes" id="UP000292052">
    <property type="component" value="Unassembled WGS sequence"/>
</dbReference>
<reference evidence="7 8" key="1">
    <citation type="submission" date="2017-03" db="EMBL/GenBank/DDBJ databases">
        <title>Genome of the blue death feigning beetle - Asbolus verrucosus.</title>
        <authorList>
            <person name="Rider S.D."/>
        </authorList>
    </citation>
    <scope>NUCLEOTIDE SEQUENCE [LARGE SCALE GENOMIC DNA]</scope>
    <source>
        <strain evidence="7">Butters</strain>
        <tissue evidence="7">Head and leg muscle</tissue>
    </source>
</reference>
<dbReference type="InterPro" id="IPR019808">
    <property type="entry name" value="Histidine_triad_CS"/>
</dbReference>
<sequence length="123" mass="14152">MFDLTLVLDVLISSIRPAKRLENLSREEVADLFHTAVKVQKVMEAVNLSDSTTVCVQDGKNAGQTVPHVHIHILPRQPHDFARNDEIYDKLAQHDRENNPEPIRSIAEMSEEAQRLRNYFIEH</sequence>
<keyword evidence="8" id="KW-1185">Reference proteome</keyword>
<gene>
    <name evidence="7" type="ORF">BDFB_007206</name>
</gene>
<dbReference type="AlphaFoldDB" id="A0A482VQI5"/>
<dbReference type="FunFam" id="3.30.428.10:FF:000011">
    <property type="entry name" value="Fragile histidine triad"/>
    <property type="match status" value="1"/>
</dbReference>
<dbReference type="EC" id="3.6.1.29" evidence="1"/>
<dbReference type="GO" id="GO:0005634">
    <property type="term" value="C:nucleus"/>
    <property type="evidence" value="ECO:0007669"/>
    <property type="project" value="TreeGrafter"/>
</dbReference>
<evidence type="ECO:0000259" key="6">
    <source>
        <dbReference type="PROSITE" id="PS51084"/>
    </source>
</evidence>
<dbReference type="GO" id="GO:0006163">
    <property type="term" value="P:purine nucleotide metabolic process"/>
    <property type="evidence" value="ECO:0007669"/>
    <property type="project" value="TreeGrafter"/>
</dbReference>
<dbReference type="Gene3D" id="3.30.428.10">
    <property type="entry name" value="HIT-like"/>
    <property type="match status" value="1"/>
</dbReference>
<dbReference type="InterPro" id="IPR052677">
    <property type="entry name" value="Dinucleoside_ppp_hydrolase"/>
</dbReference>
<comment type="caution">
    <text evidence="7">The sequence shown here is derived from an EMBL/GenBank/DDBJ whole genome shotgun (WGS) entry which is preliminary data.</text>
</comment>
<dbReference type="GO" id="GO:0032435">
    <property type="term" value="P:negative regulation of proteasomal ubiquitin-dependent protein catabolic process"/>
    <property type="evidence" value="ECO:0007669"/>
    <property type="project" value="TreeGrafter"/>
</dbReference>
<dbReference type="GO" id="GO:0000166">
    <property type="term" value="F:nucleotide binding"/>
    <property type="evidence" value="ECO:0007669"/>
    <property type="project" value="UniProtKB-KW"/>
</dbReference>
<dbReference type="PANTHER" id="PTHR46981">
    <property type="entry name" value="BIS(5'-ADENOSYL)-TRIPHOSPHATASE"/>
    <property type="match status" value="1"/>
</dbReference>